<reference evidence="4" key="1">
    <citation type="journal article" date="2011" name="PLoS Genet.">
        <title>Genomic analysis of the necrotrophic fungal pathogens Sclerotinia sclerotiorum and Botrytis cinerea.</title>
        <authorList>
            <person name="Amselem J."/>
            <person name="Cuomo C.A."/>
            <person name="van Kan J.A."/>
            <person name="Viaud M."/>
            <person name="Benito E.P."/>
            <person name="Couloux A."/>
            <person name="Coutinho P.M."/>
            <person name="de Vries R.P."/>
            <person name="Dyer P.S."/>
            <person name="Fillinger S."/>
            <person name="Fournier E."/>
            <person name="Gout L."/>
            <person name="Hahn M."/>
            <person name="Kohn L."/>
            <person name="Lapalu N."/>
            <person name="Plummer K.M."/>
            <person name="Pradier J.M."/>
            <person name="Quevillon E."/>
            <person name="Sharon A."/>
            <person name="Simon A."/>
            <person name="ten Have A."/>
            <person name="Tudzynski B."/>
            <person name="Tudzynski P."/>
            <person name="Wincker P."/>
            <person name="Andrew M."/>
            <person name="Anthouard V."/>
            <person name="Beever R.E."/>
            <person name="Beffa R."/>
            <person name="Benoit I."/>
            <person name="Bouzid O."/>
            <person name="Brault B."/>
            <person name="Chen Z."/>
            <person name="Choquer M."/>
            <person name="Collemare J."/>
            <person name="Cotton P."/>
            <person name="Danchin E.G."/>
            <person name="Da Silva C."/>
            <person name="Gautier A."/>
            <person name="Giraud C."/>
            <person name="Giraud T."/>
            <person name="Gonzalez C."/>
            <person name="Grossetete S."/>
            <person name="Guldener U."/>
            <person name="Henrissat B."/>
            <person name="Howlett B.J."/>
            <person name="Kodira C."/>
            <person name="Kretschmer M."/>
            <person name="Lappartient A."/>
            <person name="Leroch M."/>
            <person name="Levis C."/>
            <person name="Mauceli E."/>
            <person name="Neuveglise C."/>
            <person name="Oeser B."/>
            <person name="Pearson M."/>
            <person name="Poulain J."/>
            <person name="Poussereau N."/>
            <person name="Quesneville H."/>
            <person name="Rascle C."/>
            <person name="Schumacher J."/>
            <person name="Segurens B."/>
            <person name="Sexton A."/>
            <person name="Silva E."/>
            <person name="Sirven C."/>
            <person name="Soanes D.M."/>
            <person name="Talbot N.J."/>
            <person name="Templeton M."/>
            <person name="Yandava C."/>
            <person name="Yarden O."/>
            <person name="Zeng Q."/>
            <person name="Rollins J.A."/>
            <person name="Lebrun M.H."/>
            <person name="Dickman M."/>
        </authorList>
    </citation>
    <scope>NUCLEOTIDE SEQUENCE [LARGE SCALE GENOMIC DNA]</scope>
    <source>
        <strain evidence="4">ATCC 18683 / 1980 / Ss-1</strain>
    </source>
</reference>
<accession>A7E524</accession>
<dbReference type="SUPFAM" id="SSF53474">
    <property type="entry name" value="alpha/beta-Hydrolases"/>
    <property type="match status" value="1"/>
</dbReference>
<name>A7E524_SCLS1</name>
<dbReference type="InParanoid" id="A7E524"/>
<dbReference type="EMBL" id="CH476621">
    <property type="protein sequence ID" value="EDN90996.1"/>
    <property type="molecule type" value="Genomic_DNA"/>
</dbReference>
<evidence type="ECO:0000259" key="2">
    <source>
        <dbReference type="Pfam" id="PF03959"/>
    </source>
</evidence>
<organism evidence="3 4">
    <name type="scientific">Sclerotinia sclerotiorum (strain ATCC 18683 / 1980 / Ss-1)</name>
    <name type="common">White mold</name>
    <name type="synonym">Whetzelinia sclerotiorum</name>
    <dbReference type="NCBI Taxonomy" id="665079"/>
    <lineage>
        <taxon>Eukaryota</taxon>
        <taxon>Fungi</taxon>
        <taxon>Dikarya</taxon>
        <taxon>Ascomycota</taxon>
        <taxon>Pezizomycotina</taxon>
        <taxon>Leotiomycetes</taxon>
        <taxon>Helotiales</taxon>
        <taxon>Sclerotiniaceae</taxon>
        <taxon>Sclerotinia</taxon>
    </lineage>
</organism>
<dbReference type="PANTHER" id="PTHR48070">
    <property type="entry name" value="ESTERASE OVCA2"/>
    <property type="match status" value="1"/>
</dbReference>
<dbReference type="InterPro" id="IPR005645">
    <property type="entry name" value="FSH-like_dom"/>
</dbReference>
<keyword evidence="1" id="KW-0378">Hydrolase</keyword>
<dbReference type="Proteomes" id="UP000001312">
    <property type="component" value="Unassembled WGS sequence"/>
</dbReference>
<dbReference type="GO" id="GO:0016787">
    <property type="term" value="F:hydrolase activity"/>
    <property type="evidence" value="ECO:0000318"/>
    <property type="project" value="GO_Central"/>
</dbReference>
<protein>
    <recommendedName>
        <fullName evidence="2">Serine hydrolase domain-containing protein</fullName>
    </recommendedName>
</protein>
<dbReference type="eggNOG" id="ENOG502SMVE">
    <property type="taxonomic scope" value="Eukaryota"/>
</dbReference>
<dbReference type="KEGG" id="ssl:SS1G_00396"/>
<dbReference type="PANTHER" id="PTHR48070:SF7">
    <property type="entry name" value="SERINE HYDROLASE FSH DOMAIN-CONTAINING PROTEIN-RELATED"/>
    <property type="match status" value="1"/>
</dbReference>
<feature type="domain" description="Serine hydrolase" evidence="2">
    <location>
        <begin position="38"/>
        <end position="275"/>
    </location>
</feature>
<evidence type="ECO:0000313" key="4">
    <source>
        <dbReference type="Proteomes" id="UP000001312"/>
    </source>
</evidence>
<dbReference type="HOGENOM" id="CLU_051938_4_1_1"/>
<dbReference type="Pfam" id="PF03959">
    <property type="entry name" value="FSH1"/>
    <property type="match status" value="1"/>
</dbReference>
<dbReference type="InterPro" id="IPR029058">
    <property type="entry name" value="AB_hydrolase_fold"/>
</dbReference>
<gene>
    <name evidence="3" type="ORF">SS1G_00396</name>
</gene>
<dbReference type="GO" id="GO:0019748">
    <property type="term" value="P:secondary metabolic process"/>
    <property type="evidence" value="ECO:0000318"/>
    <property type="project" value="GO_Central"/>
</dbReference>
<dbReference type="AlphaFoldDB" id="A7E524"/>
<keyword evidence="4" id="KW-1185">Reference proteome</keyword>
<evidence type="ECO:0000313" key="3">
    <source>
        <dbReference type="EMBL" id="EDN90996.1"/>
    </source>
</evidence>
<sequence>MGKYTPQLSDNRRYYCSNLQKKKEKIRICQYAMAQQAHAEIFSIQSATFRRLLPASYTFDFLDGPYTSPPAAGVSLFFNPPYYAYYHSSDPSAIRESYSFLQEHIDKNGPYDGVMCFSQGCALIAGFLLDHQVTRPHIPLPFTCAIFICGGMPLPIIEDIGIEISSSARDLEDQSVKELFATAAAVETAKPGDDYWNTKAVKTSILNVEDVDLENPYALKVPEGWKIQIPTVHVYGRKDPRRLASLNLASFCAGKKRVWDHGGGHDIPRLSHVSKEIAGLVKWCAKTVAEEREAKGL</sequence>
<dbReference type="OMA" id="LHGHGTS"/>
<proteinExistence type="predicted"/>
<dbReference type="Gene3D" id="3.40.50.1820">
    <property type="entry name" value="alpha/beta hydrolase"/>
    <property type="match status" value="1"/>
</dbReference>
<dbReference type="GO" id="GO:0005634">
    <property type="term" value="C:nucleus"/>
    <property type="evidence" value="ECO:0000318"/>
    <property type="project" value="GO_Central"/>
</dbReference>
<dbReference type="RefSeq" id="XP_001598310.1">
    <property type="nucleotide sequence ID" value="XM_001598260.1"/>
</dbReference>
<evidence type="ECO:0000256" key="1">
    <source>
        <dbReference type="ARBA" id="ARBA00022801"/>
    </source>
</evidence>
<dbReference type="InterPro" id="IPR050593">
    <property type="entry name" value="LovG"/>
</dbReference>
<dbReference type="GO" id="GO:0005737">
    <property type="term" value="C:cytoplasm"/>
    <property type="evidence" value="ECO:0000318"/>
    <property type="project" value="GO_Central"/>
</dbReference>
<dbReference type="GeneID" id="5494601"/>